<evidence type="ECO:0000259" key="3">
    <source>
        <dbReference type="Pfam" id="PF12927"/>
    </source>
</evidence>
<evidence type="ECO:0000256" key="2">
    <source>
        <dbReference type="SAM" id="MobiDB-lite"/>
    </source>
</evidence>
<dbReference type="HOGENOM" id="CLU_396402_0_0_1"/>
<reference evidence="4" key="2">
    <citation type="submission" date="2014-02" db="EMBL/GenBank/DDBJ databases">
        <title>Complete DNA sequence of /Kuraishia capsulata/ illustrates novel genomic features among budding yeasts (/Saccharomycotina/).</title>
        <authorList>
            <person name="Morales L."/>
            <person name="Noel B."/>
            <person name="Porcel B."/>
            <person name="Marcet-Houben M."/>
            <person name="Hullo M-F."/>
            <person name="Sacerdot C."/>
            <person name="Tekaia F."/>
            <person name="Leh-Louis V."/>
            <person name="Despons L."/>
            <person name="Khanna V."/>
            <person name="Aury J-M."/>
            <person name="Barbe V."/>
            <person name="Couloux A."/>
            <person name="Labadie K."/>
            <person name="Pelletier E."/>
            <person name="Souciet J-L."/>
            <person name="Boekhout T."/>
            <person name="Gabaldon T."/>
            <person name="Wincker P."/>
            <person name="Dujon B."/>
        </authorList>
    </citation>
    <scope>NUCLEOTIDE SEQUENCE</scope>
    <source>
        <strain evidence="4">CBS 1993</strain>
    </source>
</reference>
<dbReference type="GO" id="GO:0016272">
    <property type="term" value="C:prefoldin complex"/>
    <property type="evidence" value="ECO:0007669"/>
    <property type="project" value="InterPro"/>
</dbReference>
<feature type="coiled-coil region" evidence="1">
    <location>
        <begin position="18"/>
        <end position="55"/>
    </location>
</feature>
<accession>W6MNT8</accession>
<protein>
    <recommendedName>
        <fullName evidence="3">DUF3835 domain-containing protein</fullName>
    </recommendedName>
</protein>
<dbReference type="EMBL" id="HG793128">
    <property type="protein sequence ID" value="CDK27943.1"/>
    <property type="molecule type" value="Genomic_DNA"/>
</dbReference>
<gene>
    <name evidence="4" type="ORF">KUCA_T00003923001</name>
</gene>
<organism evidence="4 5">
    <name type="scientific">Kuraishia capsulata CBS 1993</name>
    <dbReference type="NCBI Taxonomy" id="1382522"/>
    <lineage>
        <taxon>Eukaryota</taxon>
        <taxon>Fungi</taxon>
        <taxon>Dikarya</taxon>
        <taxon>Ascomycota</taxon>
        <taxon>Saccharomycotina</taxon>
        <taxon>Pichiomycetes</taxon>
        <taxon>Pichiales</taxon>
        <taxon>Pichiaceae</taxon>
        <taxon>Kuraishia</taxon>
    </lineage>
</organism>
<feature type="compositionally biased region" description="Basic and acidic residues" evidence="2">
    <location>
        <begin position="212"/>
        <end position="225"/>
    </location>
</feature>
<reference evidence="4" key="1">
    <citation type="submission" date="2013-12" db="EMBL/GenBank/DDBJ databases">
        <authorList>
            <person name="Genoscope - CEA"/>
        </authorList>
    </citation>
    <scope>NUCLEOTIDE SEQUENCE</scope>
    <source>
        <strain evidence="4">CBS 1993</strain>
    </source>
</reference>
<keyword evidence="1" id="KW-0175">Coiled coil</keyword>
<dbReference type="Pfam" id="PF12927">
    <property type="entry name" value="DUF3835"/>
    <property type="match status" value="1"/>
</dbReference>
<feature type="region of interest" description="Disordered" evidence="2">
    <location>
        <begin position="310"/>
        <end position="339"/>
    </location>
</feature>
<name>W6MNT8_9ASCO</name>
<dbReference type="PANTHER" id="PTHR12674">
    <property type="entry name" value="PREFOLDIN SUBUNIT 5"/>
    <property type="match status" value="1"/>
</dbReference>
<dbReference type="GO" id="GO:1990113">
    <property type="term" value="P:RNA polymerase I assembly"/>
    <property type="evidence" value="ECO:0007669"/>
    <property type="project" value="TreeGrafter"/>
</dbReference>
<dbReference type="RefSeq" id="XP_022459935.1">
    <property type="nucleotide sequence ID" value="XM_022602387.1"/>
</dbReference>
<dbReference type="InterPro" id="IPR011599">
    <property type="entry name" value="PFD_alpha_archaea"/>
</dbReference>
<dbReference type="AlphaFoldDB" id="W6MNT8"/>
<dbReference type="Proteomes" id="UP000019384">
    <property type="component" value="Unassembled WGS sequence"/>
</dbReference>
<dbReference type="PANTHER" id="PTHR12674:SF2">
    <property type="entry name" value="PREFOLDIN SUBUNIT 5"/>
    <property type="match status" value="1"/>
</dbReference>
<dbReference type="GO" id="GO:0005737">
    <property type="term" value="C:cytoplasm"/>
    <property type="evidence" value="ECO:0007669"/>
    <property type="project" value="TreeGrafter"/>
</dbReference>
<dbReference type="STRING" id="1382522.W6MNT8"/>
<dbReference type="GeneID" id="34521323"/>
<keyword evidence="5" id="KW-1185">Reference proteome</keyword>
<proteinExistence type="predicted"/>
<dbReference type="OrthoDB" id="21413at2759"/>
<evidence type="ECO:0000256" key="1">
    <source>
        <dbReference type="SAM" id="Coils"/>
    </source>
</evidence>
<evidence type="ECO:0000313" key="5">
    <source>
        <dbReference type="Proteomes" id="UP000019384"/>
    </source>
</evidence>
<sequence>MESSDGLQLTLDHFKSNLANLKLAIQFCRFEKKQLEELLTTLERYREDNLQLQIQNHDDLQARSVGSINSPNQLTSIYEGQRVVLLKLLQNVDLKIESLEKEYNDKEESGGKIMDLLQSLQNFDMDHLSQDDQTMEIREELDDDDNVVSSKVEPYSPGHNEQGLPFMNIQETLEPEIATAEPEQAQTTSTRSAEDSALKGADSDEEVDEIEELLKDMGLTRKTEDSNASAISEISESHDSVLTKDLTPDVIEAFRNAGLDPQDALELELFMDDADDYDSGEEEYYVEPDEGYWHGGDSETIQERIAQELERKEAQAKPVPRETVTPRKPALKTSASPKLNKSVSFSDELDIKNVENISCPYYNGTGATTFSIMQNWLRSRNPDEDDEDEDEGTEETEDIEEIFGDEIDLNSLMSPVESLDTKATTEPLAIASKPKVSRFKQSRQSIEGHGLEFSNGDILEHVEDSSVVDVAMADTIVEHPVGDIIERFDIGQALNVDRGLNNTRSSLPTKSPEAPVIIPVPKDEIALFEPEVVDQTPDEAEDEERRKMFEEYTRGVYDDDIPSINKQTVIEELDDFEKVNKLIEESDAAARVEELGKEFEDEETHDDNDVMEDEIVEHFEDTIISDDEEDDIEVSMLMQDVSNSYHSLRRKIVLQQGGYKETDEELEKEPIDEFGNPIKVSRFRAALLGAQRNRV</sequence>
<dbReference type="GO" id="GO:1990114">
    <property type="term" value="P:RNA polymerase II core complex assembly"/>
    <property type="evidence" value="ECO:0007669"/>
    <property type="project" value="TreeGrafter"/>
</dbReference>
<dbReference type="GO" id="GO:1990115">
    <property type="term" value="P:RNA polymerase III assembly"/>
    <property type="evidence" value="ECO:0007669"/>
    <property type="project" value="TreeGrafter"/>
</dbReference>
<evidence type="ECO:0000313" key="4">
    <source>
        <dbReference type="EMBL" id="CDK27943.1"/>
    </source>
</evidence>
<dbReference type="GO" id="GO:0051082">
    <property type="term" value="F:unfolded protein binding"/>
    <property type="evidence" value="ECO:0007669"/>
    <property type="project" value="InterPro"/>
</dbReference>
<feature type="domain" description="DUF3835" evidence="3">
    <location>
        <begin position="613"/>
        <end position="686"/>
    </location>
</feature>
<feature type="region of interest" description="Disordered" evidence="2">
    <location>
        <begin position="179"/>
        <end position="237"/>
    </location>
</feature>
<dbReference type="InterPro" id="IPR024325">
    <property type="entry name" value="DUF3835"/>
</dbReference>
<dbReference type="GO" id="GO:0006457">
    <property type="term" value="P:protein folding"/>
    <property type="evidence" value="ECO:0007669"/>
    <property type="project" value="InterPro"/>
</dbReference>